<evidence type="ECO:0000313" key="3">
    <source>
        <dbReference type="Proteomes" id="UP000619244"/>
    </source>
</evidence>
<reference evidence="2" key="1">
    <citation type="journal article" date="2014" name="Int. J. Syst. Evol. Microbiol.">
        <title>Complete genome sequence of Corynebacterium casei LMG S-19264T (=DSM 44701T), isolated from a smear-ripened cheese.</title>
        <authorList>
            <consortium name="US DOE Joint Genome Institute (JGI-PGF)"/>
            <person name="Walter F."/>
            <person name="Albersmeier A."/>
            <person name="Kalinowski J."/>
            <person name="Ruckert C."/>
        </authorList>
    </citation>
    <scope>NUCLEOTIDE SEQUENCE</scope>
    <source>
        <strain evidence="2">JCM 4790</strain>
    </source>
</reference>
<organism evidence="2 3">
    <name type="scientific">Streptomyces minutiscleroticus</name>
    <dbReference type="NCBI Taxonomy" id="68238"/>
    <lineage>
        <taxon>Bacteria</taxon>
        <taxon>Bacillati</taxon>
        <taxon>Actinomycetota</taxon>
        <taxon>Actinomycetes</taxon>
        <taxon>Kitasatosporales</taxon>
        <taxon>Streptomycetaceae</taxon>
        <taxon>Streptomyces</taxon>
    </lineage>
</organism>
<comment type="caution">
    <text evidence="2">The sequence shown here is derived from an EMBL/GenBank/DDBJ whole genome shotgun (WGS) entry which is preliminary data.</text>
</comment>
<dbReference type="AlphaFoldDB" id="A0A918NBI1"/>
<reference evidence="2" key="2">
    <citation type="submission" date="2020-09" db="EMBL/GenBank/DDBJ databases">
        <authorList>
            <person name="Sun Q."/>
            <person name="Ohkuma M."/>
        </authorList>
    </citation>
    <scope>NUCLEOTIDE SEQUENCE</scope>
    <source>
        <strain evidence="2">JCM 4790</strain>
    </source>
</reference>
<dbReference type="Proteomes" id="UP000619244">
    <property type="component" value="Unassembled WGS sequence"/>
</dbReference>
<protein>
    <submittedName>
        <fullName evidence="2">Uncharacterized protein</fullName>
    </submittedName>
</protein>
<feature type="transmembrane region" description="Helical" evidence="1">
    <location>
        <begin position="52"/>
        <end position="72"/>
    </location>
</feature>
<evidence type="ECO:0000313" key="2">
    <source>
        <dbReference type="EMBL" id="GGX55849.1"/>
    </source>
</evidence>
<keyword evidence="1" id="KW-0472">Membrane</keyword>
<name>A0A918NBI1_9ACTN</name>
<keyword evidence="1" id="KW-0812">Transmembrane</keyword>
<keyword evidence="1" id="KW-1133">Transmembrane helix</keyword>
<dbReference type="EMBL" id="BMVU01000002">
    <property type="protein sequence ID" value="GGX55849.1"/>
    <property type="molecule type" value="Genomic_DNA"/>
</dbReference>
<evidence type="ECO:0000256" key="1">
    <source>
        <dbReference type="SAM" id="Phobius"/>
    </source>
</evidence>
<keyword evidence="3" id="KW-1185">Reference proteome</keyword>
<proteinExistence type="predicted"/>
<accession>A0A918NBI1</accession>
<sequence length="80" mass="8786">MTPMRVGPRRTCGLRSPGALFRLGPPAHRPFTHVLPPGPTWITVWSVLRGSLLPLLVWAGITCFVHFVYSGVLDKSMAGF</sequence>
<gene>
    <name evidence="2" type="ORF">GCM10010358_07150</name>
</gene>